<dbReference type="Proteomes" id="UP001150538">
    <property type="component" value="Unassembled WGS sequence"/>
</dbReference>
<dbReference type="InterPro" id="IPR028889">
    <property type="entry name" value="USP"/>
</dbReference>
<keyword evidence="7" id="KW-0788">Thiol protease</keyword>
<evidence type="ECO:0000259" key="9">
    <source>
        <dbReference type="PROSITE" id="PS50235"/>
    </source>
</evidence>
<dbReference type="EMBL" id="JANBPU010000001">
    <property type="protein sequence ID" value="KAJ1922331.1"/>
    <property type="molecule type" value="Genomic_DNA"/>
</dbReference>
<keyword evidence="5" id="KW-0833">Ubl conjugation pathway</keyword>
<proteinExistence type="inferred from homology"/>
<dbReference type="SUPFAM" id="SSF54001">
    <property type="entry name" value="Cysteine proteinases"/>
    <property type="match status" value="1"/>
</dbReference>
<dbReference type="EC" id="3.4.19.12" evidence="3"/>
<dbReference type="GO" id="GO:0016579">
    <property type="term" value="P:protein deubiquitination"/>
    <property type="evidence" value="ECO:0007669"/>
    <property type="project" value="InterPro"/>
</dbReference>
<dbReference type="InterPro" id="IPR001394">
    <property type="entry name" value="Peptidase_C19_UCH"/>
</dbReference>
<gene>
    <name evidence="10" type="primary">USP11</name>
    <name evidence="10" type="ORF">H4219_000193</name>
</gene>
<evidence type="ECO:0000256" key="4">
    <source>
        <dbReference type="ARBA" id="ARBA00022670"/>
    </source>
</evidence>
<evidence type="ECO:0000313" key="10">
    <source>
        <dbReference type="EMBL" id="KAJ1922331.1"/>
    </source>
</evidence>
<dbReference type="PROSITE" id="PS00973">
    <property type="entry name" value="USP_2"/>
    <property type="match status" value="1"/>
</dbReference>
<organism evidence="10 11">
    <name type="scientific">Mycoemilia scoparia</name>
    <dbReference type="NCBI Taxonomy" id="417184"/>
    <lineage>
        <taxon>Eukaryota</taxon>
        <taxon>Fungi</taxon>
        <taxon>Fungi incertae sedis</taxon>
        <taxon>Zoopagomycota</taxon>
        <taxon>Kickxellomycotina</taxon>
        <taxon>Kickxellomycetes</taxon>
        <taxon>Kickxellales</taxon>
        <taxon>Kickxellaceae</taxon>
        <taxon>Mycoemilia</taxon>
    </lineage>
</organism>
<keyword evidence="11" id="KW-1185">Reference proteome</keyword>
<feature type="domain" description="USP" evidence="9">
    <location>
        <begin position="23"/>
        <end position="731"/>
    </location>
</feature>
<evidence type="ECO:0000256" key="1">
    <source>
        <dbReference type="ARBA" id="ARBA00000707"/>
    </source>
</evidence>
<dbReference type="GO" id="GO:0004843">
    <property type="term" value="F:cysteine-type deubiquitinase activity"/>
    <property type="evidence" value="ECO:0007669"/>
    <property type="project" value="UniProtKB-EC"/>
</dbReference>
<evidence type="ECO:0000256" key="3">
    <source>
        <dbReference type="ARBA" id="ARBA00012759"/>
    </source>
</evidence>
<comment type="similarity">
    <text evidence="2">Belongs to the peptidase C19 family.</text>
</comment>
<evidence type="ECO:0000256" key="8">
    <source>
        <dbReference type="SAM" id="MobiDB-lite"/>
    </source>
</evidence>
<evidence type="ECO:0000256" key="6">
    <source>
        <dbReference type="ARBA" id="ARBA00022801"/>
    </source>
</evidence>
<dbReference type="InterPro" id="IPR038765">
    <property type="entry name" value="Papain-like_cys_pep_sf"/>
</dbReference>
<evidence type="ECO:0000313" key="11">
    <source>
        <dbReference type="Proteomes" id="UP001150538"/>
    </source>
</evidence>
<protein>
    <recommendedName>
        <fullName evidence="3">ubiquitinyl hydrolase 1</fullName>
        <ecNumber evidence="3">3.4.19.12</ecNumber>
    </recommendedName>
</protein>
<sequence length="732" mass="84595">MPDIEPQTPYIIEGESNPLNVETGLNNLSNTCYANSALQCLFNVPELTHYFLSHTHIRQLRHNSPNKNDERNIAKSYGQLMEEMVKSGKVGKGKGSMDTTPFFKTITQFSNLFDIEDQQDSSEFLNYLLNALHEGLNRVVNKPKTKLQEDKNMPEYKKAHIQWKDEKLREDSIITDLFQGQYMSRLTCTQCNHHSTKFETFKSLSLTVPSMGERRLTFYYVPIDWRYRPTLMSLMVNKQWSIERLYEVIHRAKKTDGPSYMMLCEIEDGRIEYIYALEEKISDIKFDRVMVVYELRHDVTKLLGSDDIGYYLSQVVFKPQDTTDPRSLYLENPGTNIPLIVISHRDQQLPTGVYYIQILRWLQHNSRVSFEDYIKEVAVILSSISYKSDSSLFAPNMKRLSSAIHRKLSSYNPKSLAMVLSCLQLSSKPAASTPPKPHTERQPNLPRFMPKNRSIAPSDLRNHLCSELFVDSDDTVVCLYDLDSLKSILNGLERKNPFHLINYSFFVMPDGGGSEETLQLPQVPDEEWVRPPNNNSNLQKHLNNGTQIPESEIPRVTIQDCFNGFTSKEQVSGWVCDNCKSPQDAVKQLNLWRLPQYLIVHFNRFEYQNLETLTKNDTFIEFPLHDLDLTRFALGNQGMFSSGRKLIYDLYAVCNHYGSVNNGHYTAFAKKRIKTQSSTEGGGHDIAKGIHNIFHPHYTEKWYEFDDDSVLPITTDRVCTSSAYFLLYRLRD</sequence>
<comment type="catalytic activity">
    <reaction evidence="1">
        <text>Thiol-dependent hydrolysis of ester, thioester, amide, peptide and isopeptide bonds formed by the C-terminal Gly of ubiquitin (a 76-residue protein attached to proteins as an intracellular targeting signal).</text>
        <dbReference type="EC" id="3.4.19.12"/>
    </reaction>
</comment>
<dbReference type="InterPro" id="IPR018200">
    <property type="entry name" value="USP_CS"/>
</dbReference>
<comment type="caution">
    <text evidence="10">The sequence shown here is derived from an EMBL/GenBank/DDBJ whole genome shotgun (WGS) entry which is preliminary data.</text>
</comment>
<evidence type="ECO:0000256" key="2">
    <source>
        <dbReference type="ARBA" id="ARBA00009085"/>
    </source>
</evidence>
<keyword evidence="6 10" id="KW-0378">Hydrolase</keyword>
<dbReference type="AlphaFoldDB" id="A0A9W8DXT6"/>
<evidence type="ECO:0000256" key="5">
    <source>
        <dbReference type="ARBA" id="ARBA00022786"/>
    </source>
</evidence>
<dbReference type="GO" id="GO:0006508">
    <property type="term" value="P:proteolysis"/>
    <property type="evidence" value="ECO:0007669"/>
    <property type="project" value="UniProtKB-KW"/>
</dbReference>
<dbReference type="PANTHER" id="PTHR21646:SF24">
    <property type="entry name" value="UBIQUITIN CARBOXYL-TERMINAL HYDROLASE"/>
    <property type="match status" value="1"/>
</dbReference>
<name>A0A9W8DXT6_9FUNG</name>
<dbReference type="PROSITE" id="PS50235">
    <property type="entry name" value="USP_3"/>
    <property type="match status" value="1"/>
</dbReference>
<evidence type="ECO:0000256" key="7">
    <source>
        <dbReference type="ARBA" id="ARBA00022807"/>
    </source>
</evidence>
<dbReference type="Pfam" id="PF00443">
    <property type="entry name" value="UCH"/>
    <property type="match status" value="1"/>
</dbReference>
<keyword evidence="4" id="KW-0645">Protease</keyword>
<feature type="region of interest" description="Disordered" evidence="8">
    <location>
        <begin position="428"/>
        <end position="450"/>
    </location>
</feature>
<accession>A0A9W8DXT6</accession>
<dbReference type="OrthoDB" id="952271at2759"/>
<dbReference type="PANTHER" id="PTHR21646">
    <property type="entry name" value="UBIQUITIN CARBOXYL-TERMINAL HYDROLASE"/>
    <property type="match status" value="1"/>
</dbReference>
<dbReference type="Gene3D" id="3.90.70.10">
    <property type="entry name" value="Cysteine proteinases"/>
    <property type="match status" value="2"/>
</dbReference>
<reference evidence="10" key="1">
    <citation type="submission" date="2022-07" db="EMBL/GenBank/DDBJ databases">
        <title>Phylogenomic reconstructions and comparative analyses of Kickxellomycotina fungi.</title>
        <authorList>
            <person name="Reynolds N.K."/>
            <person name="Stajich J.E."/>
            <person name="Barry K."/>
            <person name="Grigoriev I.V."/>
            <person name="Crous P."/>
            <person name="Smith M.E."/>
        </authorList>
    </citation>
    <scope>NUCLEOTIDE SEQUENCE</scope>
    <source>
        <strain evidence="10">NBRC 100468</strain>
    </source>
</reference>
<dbReference type="InterPro" id="IPR050185">
    <property type="entry name" value="Ub_carboxyl-term_hydrolase"/>
</dbReference>